<name>W7U1J8_9STRA</name>
<dbReference type="AlphaFoldDB" id="W7U1J8"/>
<dbReference type="OrthoDB" id="10430912at2759"/>
<dbReference type="EMBL" id="AZIL01000609">
    <property type="protein sequence ID" value="EWM26741.1"/>
    <property type="molecule type" value="Genomic_DNA"/>
</dbReference>
<keyword evidence="2" id="KW-1185">Reference proteome</keyword>
<comment type="caution">
    <text evidence="1">The sequence shown here is derived from an EMBL/GenBank/DDBJ whole genome shotgun (WGS) entry which is preliminary data.</text>
</comment>
<sequence length="141" mass="15990">MPGPRPTKVLTVRELQMAKRMLKPKKAAACQRELNALLTAMERKENGEANVNIRMLQTALEHCLHQAVSTSYNGEEGVNRAANVTVSAALRLCLIMNSSCSSRWVEYCLYEIFRPGSTGRGLRPVWFMHARIWQREETILS</sequence>
<gene>
    <name evidence="1" type="ORF">Naga_100001g220</name>
</gene>
<evidence type="ECO:0000313" key="1">
    <source>
        <dbReference type="EMBL" id="EWM26741.1"/>
    </source>
</evidence>
<accession>W7U1J8</accession>
<organism evidence="1 2">
    <name type="scientific">Nannochloropsis gaditana</name>
    <dbReference type="NCBI Taxonomy" id="72520"/>
    <lineage>
        <taxon>Eukaryota</taxon>
        <taxon>Sar</taxon>
        <taxon>Stramenopiles</taxon>
        <taxon>Ochrophyta</taxon>
        <taxon>Eustigmatophyceae</taxon>
        <taxon>Eustigmatales</taxon>
        <taxon>Monodopsidaceae</taxon>
        <taxon>Nannochloropsis</taxon>
    </lineage>
</organism>
<dbReference type="Proteomes" id="UP000019335">
    <property type="component" value="Chromosome 8"/>
</dbReference>
<reference evidence="1 2" key="1">
    <citation type="journal article" date="2014" name="Mol. Plant">
        <title>Chromosome Scale Genome Assembly and Transcriptome Profiling of Nannochloropsis gaditana in Nitrogen Depletion.</title>
        <authorList>
            <person name="Corteggiani Carpinelli E."/>
            <person name="Telatin A."/>
            <person name="Vitulo N."/>
            <person name="Forcato C."/>
            <person name="D'Angelo M."/>
            <person name="Schiavon R."/>
            <person name="Vezzi A."/>
            <person name="Giacometti G.M."/>
            <person name="Morosinotto T."/>
            <person name="Valle G."/>
        </authorList>
    </citation>
    <scope>NUCLEOTIDE SEQUENCE [LARGE SCALE GENOMIC DNA]</scope>
    <source>
        <strain evidence="1 2">B-31</strain>
    </source>
</reference>
<evidence type="ECO:0000313" key="2">
    <source>
        <dbReference type="Proteomes" id="UP000019335"/>
    </source>
</evidence>
<protein>
    <submittedName>
        <fullName evidence="1">Uncharacterized protein</fullName>
    </submittedName>
</protein>
<proteinExistence type="predicted"/>